<dbReference type="SMART" id="SM00072">
    <property type="entry name" value="GuKc"/>
    <property type="match status" value="1"/>
</dbReference>
<comment type="function">
    <text evidence="1 11">Essential for recycling GMP and indirectly, cGMP.</text>
</comment>
<keyword evidence="7 11" id="KW-0418">Kinase</keyword>
<accession>A0A1I4X471</accession>
<dbReference type="CDD" id="cd00071">
    <property type="entry name" value="GMPK"/>
    <property type="match status" value="1"/>
</dbReference>
<dbReference type="STRING" id="1993.SAMN04489713_101679"/>
<dbReference type="InterPro" id="IPR008144">
    <property type="entry name" value="Guanylate_kin-like_dom"/>
</dbReference>
<comment type="catalytic activity">
    <reaction evidence="10 11">
        <text>GMP + ATP = GDP + ADP</text>
        <dbReference type="Rhea" id="RHEA:20780"/>
        <dbReference type="ChEBI" id="CHEBI:30616"/>
        <dbReference type="ChEBI" id="CHEBI:58115"/>
        <dbReference type="ChEBI" id="CHEBI:58189"/>
        <dbReference type="ChEBI" id="CHEBI:456216"/>
        <dbReference type="EC" id="2.7.4.8"/>
    </reaction>
</comment>
<dbReference type="FunCoup" id="A0A1I4X471">
    <property type="interactions" value="354"/>
</dbReference>
<comment type="subcellular location">
    <subcellularLocation>
        <location evidence="11">Cytoplasm</location>
    </subcellularLocation>
</comment>
<name>A0A1I4X471_9ACTN</name>
<dbReference type="HAMAP" id="MF_00328">
    <property type="entry name" value="Guanylate_kinase"/>
    <property type="match status" value="1"/>
</dbReference>
<dbReference type="InterPro" id="IPR020590">
    <property type="entry name" value="Guanylate_kinase_CS"/>
</dbReference>
<evidence type="ECO:0000256" key="4">
    <source>
        <dbReference type="ARBA" id="ARBA00016296"/>
    </source>
</evidence>
<keyword evidence="15" id="KW-1185">Reference proteome</keyword>
<dbReference type="Gene3D" id="3.40.50.300">
    <property type="entry name" value="P-loop containing nucleotide triphosphate hydrolases"/>
    <property type="match status" value="1"/>
</dbReference>
<evidence type="ECO:0000256" key="1">
    <source>
        <dbReference type="ARBA" id="ARBA00003531"/>
    </source>
</evidence>
<dbReference type="Proteomes" id="UP000183413">
    <property type="component" value="Unassembled WGS sequence"/>
</dbReference>
<dbReference type="PROSITE" id="PS50052">
    <property type="entry name" value="GUANYLATE_KINASE_2"/>
    <property type="match status" value="1"/>
</dbReference>
<reference evidence="14 15" key="1">
    <citation type="submission" date="2016-10" db="EMBL/GenBank/DDBJ databases">
        <authorList>
            <person name="de Groot N.N."/>
        </authorList>
    </citation>
    <scope>NUCLEOTIDE SEQUENCE [LARGE SCALE GENOMIC DNA]</scope>
    <source>
        <strain evidence="14 15">DSM 43067</strain>
    </source>
</reference>
<evidence type="ECO:0000256" key="2">
    <source>
        <dbReference type="ARBA" id="ARBA00005790"/>
    </source>
</evidence>
<evidence type="ECO:0000256" key="10">
    <source>
        <dbReference type="ARBA" id="ARBA00048594"/>
    </source>
</evidence>
<evidence type="ECO:0000256" key="3">
    <source>
        <dbReference type="ARBA" id="ARBA00012961"/>
    </source>
</evidence>
<proteinExistence type="inferred from homology"/>
<evidence type="ECO:0000313" key="15">
    <source>
        <dbReference type="Proteomes" id="UP000183413"/>
    </source>
</evidence>
<evidence type="ECO:0000256" key="5">
    <source>
        <dbReference type="ARBA" id="ARBA00022679"/>
    </source>
</evidence>
<sequence>MRTADARLTGGRGGQAAAAGSGRPEPGTIPPGSGAPIAAPEGSKPHGPLARRLTVLSGPSGVGKSTVVAEIRRSHPRVWLSVSVTTRAPRPGETDGVQYFFVDDAGFDRLVAEGELLEWAEFAGNRYGTPRRPVEERLAQGEPVLLEIDLQGARQVRRTMPDALLVFLAPPSWEELVRRLTGRGTEPPEVIERRLDAARVELAAEKEFDITLVNTSVQGVCDELLALMADQ</sequence>
<evidence type="ECO:0000256" key="7">
    <source>
        <dbReference type="ARBA" id="ARBA00022777"/>
    </source>
</evidence>
<dbReference type="FunFam" id="3.30.63.10:FF:000002">
    <property type="entry name" value="Guanylate kinase 1"/>
    <property type="match status" value="1"/>
</dbReference>
<keyword evidence="8 11" id="KW-0067">ATP-binding</keyword>
<dbReference type="EMBL" id="FOVH01000001">
    <property type="protein sequence ID" value="SFN20687.1"/>
    <property type="molecule type" value="Genomic_DNA"/>
</dbReference>
<dbReference type="InterPro" id="IPR008145">
    <property type="entry name" value="GK/Ca_channel_bsu"/>
</dbReference>
<dbReference type="PROSITE" id="PS00856">
    <property type="entry name" value="GUANYLATE_KINASE_1"/>
    <property type="match status" value="1"/>
</dbReference>
<comment type="similarity">
    <text evidence="2 11">Belongs to the guanylate kinase family.</text>
</comment>
<gene>
    <name evidence="11" type="primary">gmk</name>
    <name evidence="14" type="ORF">SAMN04489713_101679</name>
</gene>
<protein>
    <recommendedName>
        <fullName evidence="4 11">Guanylate kinase</fullName>
        <ecNumber evidence="3 11">2.7.4.8</ecNumber>
    </recommendedName>
    <alternativeName>
        <fullName evidence="9 11">GMP kinase</fullName>
    </alternativeName>
</protein>
<evidence type="ECO:0000256" key="9">
    <source>
        <dbReference type="ARBA" id="ARBA00030128"/>
    </source>
</evidence>
<dbReference type="Gene3D" id="3.30.63.10">
    <property type="entry name" value="Guanylate Kinase phosphate binding domain"/>
    <property type="match status" value="1"/>
</dbReference>
<feature type="binding site" evidence="11">
    <location>
        <begin position="58"/>
        <end position="65"/>
    </location>
    <ligand>
        <name>ATP</name>
        <dbReference type="ChEBI" id="CHEBI:30616"/>
    </ligand>
</feature>
<dbReference type="GO" id="GO:0004385">
    <property type="term" value="F:GMP kinase activity"/>
    <property type="evidence" value="ECO:0007669"/>
    <property type="project" value="UniProtKB-UniRule"/>
</dbReference>
<dbReference type="SUPFAM" id="SSF52540">
    <property type="entry name" value="P-loop containing nucleoside triphosphate hydrolases"/>
    <property type="match status" value="1"/>
</dbReference>
<dbReference type="PANTHER" id="PTHR23117:SF13">
    <property type="entry name" value="GUANYLATE KINASE"/>
    <property type="match status" value="1"/>
</dbReference>
<dbReference type="AlphaFoldDB" id="A0A1I4X471"/>
<dbReference type="EC" id="2.7.4.8" evidence="3 11"/>
<dbReference type="GO" id="GO:0005829">
    <property type="term" value="C:cytosol"/>
    <property type="evidence" value="ECO:0007669"/>
    <property type="project" value="TreeGrafter"/>
</dbReference>
<evidence type="ECO:0000256" key="8">
    <source>
        <dbReference type="ARBA" id="ARBA00022840"/>
    </source>
</evidence>
<feature type="compositionally biased region" description="Low complexity" evidence="12">
    <location>
        <begin position="30"/>
        <end position="40"/>
    </location>
</feature>
<evidence type="ECO:0000256" key="12">
    <source>
        <dbReference type="SAM" id="MobiDB-lite"/>
    </source>
</evidence>
<evidence type="ECO:0000313" key="14">
    <source>
        <dbReference type="EMBL" id="SFN20687.1"/>
    </source>
</evidence>
<feature type="region of interest" description="Disordered" evidence="12">
    <location>
        <begin position="1"/>
        <end position="48"/>
    </location>
</feature>
<dbReference type="InterPro" id="IPR027417">
    <property type="entry name" value="P-loop_NTPase"/>
</dbReference>
<dbReference type="eggNOG" id="COG0194">
    <property type="taxonomic scope" value="Bacteria"/>
</dbReference>
<dbReference type="GO" id="GO:0005524">
    <property type="term" value="F:ATP binding"/>
    <property type="evidence" value="ECO:0007669"/>
    <property type="project" value="UniProtKB-UniRule"/>
</dbReference>
<evidence type="ECO:0000256" key="6">
    <source>
        <dbReference type="ARBA" id="ARBA00022741"/>
    </source>
</evidence>
<evidence type="ECO:0000256" key="11">
    <source>
        <dbReference type="HAMAP-Rule" id="MF_00328"/>
    </source>
</evidence>
<keyword evidence="5 11" id="KW-0808">Transferase</keyword>
<feature type="domain" description="Guanylate kinase-like" evidence="13">
    <location>
        <begin position="51"/>
        <end position="229"/>
    </location>
</feature>
<dbReference type="NCBIfam" id="TIGR03263">
    <property type="entry name" value="guanyl_kin"/>
    <property type="match status" value="1"/>
</dbReference>
<dbReference type="InParanoid" id="A0A1I4X471"/>
<keyword evidence="6 11" id="KW-0547">Nucleotide-binding</keyword>
<organism evidence="14 15">
    <name type="scientific">Actinomadura madurae</name>
    <dbReference type="NCBI Taxonomy" id="1993"/>
    <lineage>
        <taxon>Bacteria</taxon>
        <taxon>Bacillati</taxon>
        <taxon>Actinomycetota</taxon>
        <taxon>Actinomycetes</taxon>
        <taxon>Streptosporangiales</taxon>
        <taxon>Thermomonosporaceae</taxon>
        <taxon>Actinomadura</taxon>
    </lineage>
</organism>
<dbReference type="Pfam" id="PF00625">
    <property type="entry name" value="Guanylate_kin"/>
    <property type="match status" value="1"/>
</dbReference>
<evidence type="ECO:0000259" key="13">
    <source>
        <dbReference type="PROSITE" id="PS50052"/>
    </source>
</evidence>
<keyword evidence="11" id="KW-0963">Cytoplasm</keyword>
<dbReference type="InterPro" id="IPR017665">
    <property type="entry name" value="Guanylate_kinase"/>
</dbReference>
<dbReference type="PANTHER" id="PTHR23117">
    <property type="entry name" value="GUANYLATE KINASE-RELATED"/>
    <property type="match status" value="1"/>
</dbReference>